<name>A0ABU9AXN5_9BACT</name>
<gene>
    <name evidence="1" type="ORF">WKV53_12890</name>
</gene>
<keyword evidence="2" id="KW-1185">Reference proteome</keyword>
<dbReference type="Pfam" id="PF10946">
    <property type="entry name" value="DUF2625"/>
    <property type="match status" value="1"/>
</dbReference>
<dbReference type="InterPro" id="IPR021239">
    <property type="entry name" value="DUF2625"/>
</dbReference>
<evidence type="ECO:0000313" key="2">
    <source>
        <dbReference type="Proteomes" id="UP001371305"/>
    </source>
</evidence>
<accession>A0ABU9AXN5</accession>
<reference evidence="1 2" key="1">
    <citation type="submission" date="2024-04" db="EMBL/GenBank/DDBJ databases">
        <title>Luteolibacter sp. isolated from soil.</title>
        <authorList>
            <person name="An J."/>
        </authorList>
    </citation>
    <scope>NUCLEOTIDE SEQUENCE [LARGE SCALE GENOMIC DNA]</scope>
    <source>
        <strain evidence="1 2">Y139</strain>
    </source>
</reference>
<proteinExistence type="predicted"/>
<dbReference type="RefSeq" id="WP_341405009.1">
    <property type="nucleotide sequence ID" value="NZ_JBBUKT010000004.1"/>
</dbReference>
<dbReference type="EMBL" id="JBBUKT010000004">
    <property type="protein sequence ID" value="MEK7951405.1"/>
    <property type="molecule type" value="Genomic_DNA"/>
</dbReference>
<organism evidence="1 2">
    <name type="scientific">Luteolibacter soli</name>
    <dbReference type="NCBI Taxonomy" id="3135280"/>
    <lineage>
        <taxon>Bacteria</taxon>
        <taxon>Pseudomonadati</taxon>
        <taxon>Verrucomicrobiota</taxon>
        <taxon>Verrucomicrobiia</taxon>
        <taxon>Verrucomicrobiales</taxon>
        <taxon>Verrucomicrobiaceae</taxon>
        <taxon>Luteolibacter</taxon>
    </lineage>
</organism>
<protein>
    <submittedName>
        <fullName evidence="1">DUF2625 family protein</fullName>
    </submittedName>
</protein>
<comment type="caution">
    <text evidence="1">The sequence shown here is derived from an EMBL/GenBank/DDBJ whole genome shotgun (WGS) entry which is preliminary data.</text>
</comment>
<sequence length="212" mass="23264">MRSIEELVDIQDSALPFVREAVEAHPGRCVMHPPSETAADALYRCQVTTRSPMGAIVYHTGGISVLDGWVRILGSGCPAIPRSLPEWNEGRTAGFYLVADDAFGGFFALDGGALGPGKGEVFYFSPRSLDWVELECTYSQFLVWACSDFRGFYDDMIWPGCESAIAGLGPDRCLFFWPPLWTTECVLPPGEIKDVPVAEAWGFQMDAARQLG</sequence>
<evidence type="ECO:0000313" key="1">
    <source>
        <dbReference type="EMBL" id="MEK7951405.1"/>
    </source>
</evidence>
<dbReference type="Proteomes" id="UP001371305">
    <property type="component" value="Unassembled WGS sequence"/>
</dbReference>